<dbReference type="Proteomes" id="UP000007110">
    <property type="component" value="Unassembled WGS sequence"/>
</dbReference>
<dbReference type="InterPro" id="IPR050111">
    <property type="entry name" value="C-type_lectin/snaclec_domain"/>
</dbReference>
<feature type="domain" description="C-type lectin" evidence="4">
    <location>
        <begin position="433"/>
        <end position="556"/>
    </location>
</feature>
<feature type="domain" description="C-type lectin" evidence="4">
    <location>
        <begin position="1097"/>
        <end position="1209"/>
    </location>
</feature>
<feature type="domain" description="C-type lectin" evidence="4">
    <location>
        <begin position="1853"/>
        <end position="1965"/>
    </location>
</feature>
<feature type="domain" description="C-type lectin" evidence="4">
    <location>
        <begin position="569"/>
        <end position="689"/>
    </location>
</feature>
<dbReference type="FunCoup" id="A0A7M7MZ78">
    <property type="interactions" value="711"/>
</dbReference>
<keyword evidence="3" id="KW-0472">Membrane</keyword>
<feature type="domain" description="C-type lectin" evidence="4">
    <location>
        <begin position="6"/>
        <end position="119"/>
    </location>
</feature>
<feature type="domain" description="C-type lectin" evidence="4">
    <location>
        <begin position="715"/>
        <end position="835"/>
    </location>
</feature>
<dbReference type="FunFam" id="3.10.100.10:FF:000235">
    <property type="entry name" value="Uncharacterized protein"/>
    <property type="match status" value="1"/>
</dbReference>
<dbReference type="PROSITE" id="PS00615">
    <property type="entry name" value="C_TYPE_LECTIN_1"/>
    <property type="match status" value="4"/>
</dbReference>
<dbReference type="InParanoid" id="A0A7M7MZ78"/>
<dbReference type="Pfam" id="PF00059">
    <property type="entry name" value="Lectin_C"/>
    <property type="match status" value="14"/>
</dbReference>
<feature type="domain" description="C-type lectin" evidence="4">
    <location>
        <begin position="1242"/>
        <end position="1366"/>
    </location>
</feature>
<organism evidence="6 7">
    <name type="scientific">Strongylocentrotus purpuratus</name>
    <name type="common">Purple sea urchin</name>
    <dbReference type="NCBI Taxonomy" id="7668"/>
    <lineage>
        <taxon>Eukaryota</taxon>
        <taxon>Metazoa</taxon>
        <taxon>Echinodermata</taxon>
        <taxon>Eleutherozoa</taxon>
        <taxon>Echinozoa</taxon>
        <taxon>Echinoidea</taxon>
        <taxon>Euechinoidea</taxon>
        <taxon>Echinacea</taxon>
        <taxon>Camarodonta</taxon>
        <taxon>Echinidea</taxon>
        <taxon>Strongylocentrotidae</taxon>
        <taxon>Strongylocentrotus</taxon>
    </lineage>
</organism>
<proteinExistence type="predicted"/>
<dbReference type="FunFam" id="3.10.100.10:FF:000203">
    <property type="entry name" value="Predicted protein"/>
    <property type="match status" value="1"/>
</dbReference>
<evidence type="ECO:0000259" key="4">
    <source>
        <dbReference type="PROSITE" id="PS50041"/>
    </source>
</evidence>
<evidence type="ECO:0000313" key="6">
    <source>
        <dbReference type="EnsemblMetazoa" id="XP_030828651"/>
    </source>
</evidence>
<feature type="domain" description="C-type lectin" evidence="4">
    <location>
        <begin position="1398"/>
        <end position="1522"/>
    </location>
</feature>
<evidence type="ECO:0000256" key="3">
    <source>
        <dbReference type="SAM" id="Phobius"/>
    </source>
</evidence>
<sequence>MDAIRARGTCSLPVYNRMVRTNARDYCISLNADLVMIKDEPKSDWLTPLLAADSVFWIGLSDRGALQWKWVDGTVADYYNWAPNEPNEKDELHEDCVEIYSNGLWNDEQCLGMANPICERALGATGPPPTTLNYEPPCPEGWYKYDEQCILVVTNRDVFNSARDYCQYLNSDLVVVKTQGLNDFIANLISGFGDDGFWLGLTDKREMYEFVWVDGTELGPNDYDNWMPNEPNESDGLHEDCVEMLANTGKWNDEQCIAPQKYICARPTVFTSTSPRPPTPPRSTHPPALSTECGDGWMKYEDTCVLVVGTRLTFDLAQEYCQERHANLIKLESQDMNNWLVDQTSVYSEVYWIGLYDRIDDNTFIWIDGTTPSFTNWAPNEPNNNDGIGEDCVEMRVGGDWNDEQCRAANAFVCSKGYEEIPLCDIKAGWEAFGDKCYLWVSDTKNIADATSYCTTMDGYVISINSANEQTFATSMQLRYANIQYWIGLSDQDNRGTFTWQDGTDTQSYSHWNTAENEPDSNVYPACGMVQGMVQGTNPDLWSVDECSVKKRFICEKPQGTCADGWTLHGGECYQFNVLRRTWTDASYYCSTQGGWLGTIFDGAENTFIAANMGRLQDENIDSMWIGYSDYINDGQWQWVHETGSDYVNWPQQPTNTYAQEDCAYLDTADTTGAWNQMLCTLLAGFFCKIKAGSTVTPVTAPDKVGSCERGWGLYDEWCYYSPAVEKTFTEAEAECAALFSGSHLASIHSIGEQSFITERLYYINAWTWIGLTDVDEEGTWKWTDGTNYNYWNWAAGEPNDVNNEDCVHLGYFDDHQIGLWNDVGCLEINRYICKMPKYNTAPVTQAPAITLPPSDRCGSGWVYDSGSNNCFKYSTSGLTWPMANDQCHYEGGYLTSITNQAESEFHRMSVLYFKLNYNIWSFWIGLHDTNMEDGYVWSDSAPVSYLNWDSGEPNDAYTGEDYVEILCANGKWNDLHGDVSIGYSCKRNSFITDQFKVFPNSRLDTPNSIPFSNVWPEECAASCYSAGGENCRSFNYYRKTRECSLLSIDQYSGSADLVPENEDPYDYYERDFTAPAIQVPTTIGPSYGCGKGETGYRSYCYTLVTSVSTFDGMQSICELRSANLVSIADASEMNFVISLMQTGNTATTTIGSAWLGLSDKANEATYAWNDGSEVTYTSWAAGQPQNSGSDEDCVTHNINLDGWLDESCTGTQHYGVCKTPKKNTNVVAPVTDGCPTGWLKYMSSCYQLVTTQKTWTDANTDCVNKNGRLAIINNKYEQAYLASVMGAIYTYSFDYWIGLSDTDIPGTYLWVDGSYPILSAWAPSQPDNYLGDCVALISAADGIGSNVAGLWFDERCYKEHNYICERPVEGTTDTPYTQAPVTVPSNAGCTDENAIGYGSNCFIPFERNAVEQITWDQARTYCQEMGGDLASFQTKEEEAYIVSSYTPTDPDTASYGFWIGLNDKSRDGGYIWSDGLAVTYVNWGSGEPNDFDGTENCAEMFFSGRGWNDHLCTATRSILCKVPKQIKEPTTIPPIGTCPTDSDWQYFPPYCYYFSDVAGSNDRLSWTMAEEFCHQKGGHLTSITSSTENKVLIAMAPIIGVNYWIGLRQETATGSFIWSDDSSYTYENWDRGEPNNHNGEELCGEIYRYNGLQESGVWNDAACGVNTPFICKRMEDSINPVTHAPTETPTGGCSDDYFKYFNRCYRMGGYEENDRYSWQDARTLCQGEGGNLAGIHSQQVQSLLTSMLLDITGDVWIGFSDSGSNGQYHWTDGKPAVYTNWFPGEPTGHISLPGAPVRDCVEMLNQQWYAGMWSDSECSNDIGYMCEKDLDPSAPDNPPEDKFCDDISYYKYGDSCFKLDTTRRTYTGAQTFCEDDGGNLASITDAHYEAFLEYMLYSRGISDAWIGMTNVDGKYQWADGWPVLVSFWGDGEPSQNDGEGCVILTDAPSWDDTSCADLHPTICRTTNAQPPDPVEELPGYCQSGQTAFGGYCYYVPDGLVFTEWYSASYQCQQMGGELASIHSKEENEFIRDLVQTDIGKRNVWVGLERGPSGGFTNWNDGTPVDYVQWDNGEPTDNWRGNQEDCVEIYTNEFGTWKDEVCSTGSSYICKIPKYDNTTRTEPVSNQGLSGGAIAGIVIACVLIITVVLLVVGYMMGIRSVPKLGTSSSSSSPSANKDTFPTPASGFDNVMYSPDSNQKKIQMEPAGSNA</sequence>
<feature type="domain" description="C-type lectin" evidence="4">
    <location>
        <begin position="1989"/>
        <end position="2111"/>
    </location>
</feature>
<evidence type="ECO:0000259" key="5">
    <source>
        <dbReference type="PROSITE" id="PS50948"/>
    </source>
</evidence>
<dbReference type="Pfam" id="PF00024">
    <property type="entry name" value="PAN_1"/>
    <property type="match status" value="1"/>
</dbReference>
<dbReference type="InterPro" id="IPR003609">
    <property type="entry name" value="Pan_app"/>
</dbReference>
<feature type="domain" description="C-type lectin" evidence="4">
    <location>
        <begin position="1701"/>
        <end position="1828"/>
    </location>
</feature>
<evidence type="ECO:0000256" key="2">
    <source>
        <dbReference type="SAM" id="MobiDB-lite"/>
    </source>
</evidence>
<dbReference type="Gene3D" id="3.10.100.10">
    <property type="entry name" value="Mannose-Binding Protein A, subunit A"/>
    <property type="match status" value="14"/>
</dbReference>
<dbReference type="InterPro" id="IPR016186">
    <property type="entry name" value="C-type_lectin-like/link_sf"/>
</dbReference>
<dbReference type="SMART" id="SM00473">
    <property type="entry name" value="PAN_AP"/>
    <property type="match status" value="1"/>
</dbReference>
<accession>A0A7M7MZ78</accession>
<name>A0A7M7MZ78_STRPU</name>
<keyword evidence="3" id="KW-1133">Transmembrane helix</keyword>
<reference evidence="6" key="2">
    <citation type="submission" date="2021-01" db="UniProtKB">
        <authorList>
            <consortium name="EnsemblMetazoa"/>
        </authorList>
    </citation>
    <scope>IDENTIFICATION</scope>
</reference>
<dbReference type="OMA" id="HFRYGEL"/>
<keyword evidence="1" id="KW-1015">Disulfide bond</keyword>
<dbReference type="InterPro" id="IPR016187">
    <property type="entry name" value="CTDL_fold"/>
</dbReference>
<feature type="domain" description="C-type lectin" evidence="4">
    <location>
        <begin position="300"/>
        <end position="415"/>
    </location>
</feature>
<dbReference type="GO" id="GO:0038023">
    <property type="term" value="F:signaling receptor activity"/>
    <property type="evidence" value="ECO:0000318"/>
    <property type="project" value="GO_Central"/>
</dbReference>
<feature type="domain" description="C-type lectin" evidence="4">
    <location>
        <begin position="1548"/>
        <end position="1673"/>
    </location>
</feature>
<dbReference type="SMART" id="SM00034">
    <property type="entry name" value="CLECT"/>
    <property type="match status" value="14"/>
</dbReference>
<dbReference type="FunFam" id="3.10.100.10:FF:000014">
    <property type="entry name" value="Macrophage mannose receptor 1"/>
    <property type="match status" value="1"/>
</dbReference>
<evidence type="ECO:0008006" key="8">
    <source>
        <dbReference type="Google" id="ProtNLM"/>
    </source>
</evidence>
<feature type="transmembrane region" description="Helical" evidence="3">
    <location>
        <begin position="2133"/>
        <end position="2154"/>
    </location>
</feature>
<dbReference type="RefSeq" id="XP_030828651.1">
    <property type="nucleotide sequence ID" value="XM_030972791.1"/>
</dbReference>
<dbReference type="FunFam" id="3.10.100.10:FF:000280">
    <property type="match status" value="1"/>
</dbReference>
<dbReference type="FunFam" id="3.50.4.10:FF:000023">
    <property type="entry name" value="Uncharacterized protein"/>
    <property type="match status" value="1"/>
</dbReference>
<feature type="domain" description="C-type lectin" evidence="4">
    <location>
        <begin position="145"/>
        <end position="265"/>
    </location>
</feature>
<dbReference type="KEGG" id="spu:584452"/>
<dbReference type="PANTHER" id="PTHR22803">
    <property type="entry name" value="MANNOSE, PHOSPHOLIPASE, LECTIN RECEPTOR RELATED"/>
    <property type="match status" value="1"/>
</dbReference>
<dbReference type="OrthoDB" id="441660at2759"/>
<protein>
    <recommendedName>
        <fullName evidence="8">Macrophage mannose receptor 1-like</fullName>
    </recommendedName>
</protein>
<dbReference type="PROSITE" id="PS50948">
    <property type="entry name" value="PAN"/>
    <property type="match status" value="1"/>
</dbReference>
<feature type="domain" description="Apple" evidence="5">
    <location>
        <begin position="986"/>
        <end position="1073"/>
    </location>
</feature>
<feature type="domain" description="C-type lectin" evidence="4">
    <location>
        <begin position="867"/>
        <end position="987"/>
    </location>
</feature>
<dbReference type="SUPFAM" id="SSF56436">
    <property type="entry name" value="C-type lectin-like"/>
    <property type="match status" value="14"/>
</dbReference>
<dbReference type="Gene3D" id="3.50.4.10">
    <property type="entry name" value="Hepatocyte Growth Factor"/>
    <property type="match status" value="1"/>
</dbReference>
<feature type="region of interest" description="Disordered" evidence="2">
    <location>
        <begin position="2165"/>
        <end position="2210"/>
    </location>
</feature>
<dbReference type="CDD" id="cd01099">
    <property type="entry name" value="PAN_AP_HGF"/>
    <property type="match status" value="1"/>
</dbReference>
<evidence type="ECO:0000256" key="1">
    <source>
        <dbReference type="ARBA" id="ARBA00023157"/>
    </source>
</evidence>
<keyword evidence="3" id="KW-0812">Transmembrane</keyword>
<dbReference type="GeneID" id="584452"/>
<dbReference type="FunFam" id="3.10.100.10:FF:000219">
    <property type="match status" value="2"/>
</dbReference>
<dbReference type="FunFam" id="3.10.100.10:FF:000195">
    <property type="match status" value="1"/>
</dbReference>
<dbReference type="EnsemblMetazoa" id="XM_030972791">
    <property type="protein sequence ID" value="XP_030828651"/>
    <property type="gene ID" value="LOC584452"/>
</dbReference>
<dbReference type="CDD" id="cd00037">
    <property type="entry name" value="CLECT"/>
    <property type="match status" value="7"/>
</dbReference>
<keyword evidence="7" id="KW-1185">Reference proteome</keyword>
<reference evidence="7" key="1">
    <citation type="submission" date="2015-02" db="EMBL/GenBank/DDBJ databases">
        <title>Genome sequencing for Strongylocentrotus purpuratus.</title>
        <authorList>
            <person name="Murali S."/>
            <person name="Liu Y."/>
            <person name="Vee V."/>
            <person name="English A."/>
            <person name="Wang M."/>
            <person name="Skinner E."/>
            <person name="Han Y."/>
            <person name="Muzny D.M."/>
            <person name="Worley K.C."/>
            <person name="Gibbs R.A."/>
        </authorList>
    </citation>
    <scope>NUCLEOTIDE SEQUENCE</scope>
</reference>
<dbReference type="FunFam" id="3.10.100.10:FF:000158">
    <property type="entry name" value="Uncharacterized protein"/>
    <property type="match status" value="1"/>
</dbReference>
<dbReference type="InterPro" id="IPR018378">
    <property type="entry name" value="C-type_lectin_CS"/>
</dbReference>
<dbReference type="PROSITE" id="PS50041">
    <property type="entry name" value="C_TYPE_LECTIN_2"/>
    <property type="match status" value="14"/>
</dbReference>
<dbReference type="InterPro" id="IPR001304">
    <property type="entry name" value="C-type_lectin-like"/>
</dbReference>
<evidence type="ECO:0000313" key="7">
    <source>
        <dbReference type="Proteomes" id="UP000007110"/>
    </source>
</evidence>
<dbReference type="SUPFAM" id="SSF57414">
    <property type="entry name" value="Hairpin loop containing domain-like"/>
    <property type="match status" value="1"/>
</dbReference>